<dbReference type="AlphaFoldDB" id="A0A2J0Q7R3"/>
<keyword evidence="1" id="KW-0812">Transmembrane</keyword>
<feature type="transmembrane region" description="Helical" evidence="1">
    <location>
        <begin position="46"/>
        <end position="67"/>
    </location>
</feature>
<proteinExistence type="predicted"/>
<sequence length="88" mass="9722">MGLVTAILLILVGFVVGYFFQMPVLIGFTSVSIVVAVYALKTSKEIGFLIAYAITVCAVIANIIMWATRYLSTDQSWLLSFFNAHVLR</sequence>
<evidence type="ECO:0000256" key="1">
    <source>
        <dbReference type="SAM" id="Phobius"/>
    </source>
</evidence>
<evidence type="ECO:0000313" key="2">
    <source>
        <dbReference type="EMBL" id="PJE51120.1"/>
    </source>
</evidence>
<accession>A0A2J0Q7R3</accession>
<dbReference type="Proteomes" id="UP000228496">
    <property type="component" value="Unassembled WGS sequence"/>
</dbReference>
<dbReference type="EMBL" id="PCXQ01000004">
    <property type="protein sequence ID" value="PJE51120.1"/>
    <property type="molecule type" value="Genomic_DNA"/>
</dbReference>
<reference evidence="2 3" key="1">
    <citation type="submission" date="2017-09" db="EMBL/GenBank/DDBJ databases">
        <title>Depth-based differentiation of microbial function through sediment-hosted aquifers and enrichment of novel symbionts in the deep terrestrial subsurface.</title>
        <authorList>
            <person name="Probst A.J."/>
            <person name="Ladd B."/>
            <person name="Jarett J.K."/>
            <person name="Geller-Mcgrath D.E."/>
            <person name="Sieber C.M."/>
            <person name="Emerson J.B."/>
            <person name="Anantharaman K."/>
            <person name="Thomas B.C."/>
            <person name="Malmstrom R."/>
            <person name="Stieglmeier M."/>
            <person name="Klingl A."/>
            <person name="Woyke T."/>
            <person name="Ryan C.M."/>
            <person name="Banfield J.F."/>
        </authorList>
    </citation>
    <scope>NUCLEOTIDE SEQUENCE [LARGE SCALE GENOMIC DNA]</scope>
    <source>
        <strain evidence="2">CG10_big_fil_rev_8_21_14_0_10_36_16</strain>
    </source>
</reference>
<comment type="caution">
    <text evidence="2">The sequence shown here is derived from an EMBL/GenBank/DDBJ whole genome shotgun (WGS) entry which is preliminary data.</text>
</comment>
<gene>
    <name evidence="2" type="ORF">COV29_02500</name>
</gene>
<keyword evidence="1" id="KW-0472">Membrane</keyword>
<organism evidence="2 3">
    <name type="scientific">Candidatus Yanofskybacteria bacterium CG10_big_fil_rev_8_21_14_0_10_36_16</name>
    <dbReference type="NCBI Taxonomy" id="1975096"/>
    <lineage>
        <taxon>Bacteria</taxon>
        <taxon>Candidatus Yanofskyibacteriota</taxon>
    </lineage>
</organism>
<keyword evidence="1" id="KW-1133">Transmembrane helix</keyword>
<feature type="transmembrane region" description="Helical" evidence="1">
    <location>
        <begin position="6"/>
        <end position="39"/>
    </location>
</feature>
<name>A0A2J0Q7R3_9BACT</name>
<protein>
    <submittedName>
        <fullName evidence="2">Uncharacterized protein</fullName>
    </submittedName>
</protein>
<evidence type="ECO:0000313" key="3">
    <source>
        <dbReference type="Proteomes" id="UP000228496"/>
    </source>
</evidence>